<organism evidence="1 2">
    <name type="scientific">Friedmanniomyces endolithicus</name>
    <dbReference type="NCBI Taxonomy" id="329885"/>
    <lineage>
        <taxon>Eukaryota</taxon>
        <taxon>Fungi</taxon>
        <taxon>Dikarya</taxon>
        <taxon>Ascomycota</taxon>
        <taxon>Pezizomycotina</taxon>
        <taxon>Dothideomycetes</taxon>
        <taxon>Dothideomycetidae</taxon>
        <taxon>Mycosphaerellales</taxon>
        <taxon>Teratosphaeriaceae</taxon>
        <taxon>Friedmanniomyces</taxon>
    </lineage>
</organism>
<evidence type="ECO:0000313" key="1">
    <source>
        <dbReference type="EMBL" id="KAK0949836.1"/>
    </source>
</evidence>
<accession>A0AAN6H0Z9</accession>
<dbReference type="Proteomes" id="UP001175353">
    <property type="component" value="Unassembled WGS sequence"/>
</dbReference>
<sequence>EKLDWLPVDVAAKALIQGAEAPVRDAGVAVYHVLNDNEKPVWTEMLGWLKKRESFEVVAPAEWVKQLESAVNGGSDHPASQLLDHWRRAYVRQDEGSAKSDREAKVRFDMSRTKAALPVLRDVRPVDEAYFEKLWTWISASM</sequence>
<gene>
    <name evidence="1" type="ORF">LTR91_026127</name>
</gene>
<reference evidence="1" key="1">
    <citation type="submission" date="2023-06" db="EMBL/GenBank/DDBJ databases">
        <title>Black Yeasts Isolated from many extreme environments.</title>
        <authorList>
            <person name="Coleine C."/>
            <person name="Stajich J.E."/>
            <person name="Selbmann L."/>
        </authorList>
    </citation>
    <scope>NUCLEOTIDE SEQUENCE</scope>
    <source>
        <strain evidence="1">CCFEE 5200</strain>
    </source>
</reference>
<protein>
    <submittedName>
        <fullName evidence="1">Uncharacterized protein</fullName>
    </submittedName>
</protein>
<name>A0AAN6H0Z9_9PEZI</name>
<dbReference type="EMBL" id="JAUJLE010000986">
    <property type="protein sequence ID" value="KAK0949836.1"/>
    <property type="molecule type" value="Genomic_DNA"/>
</dbReference>
<dbReference type="Gene3D" id="3.40.50.720">
    <property type="entry name" value="NAD(P)-binding Rossmann-like Domain"/>
    <property type="match status" value="1"/>
</dbReference>
<keyword evidence="2" id="KW-1185">Reference proteome</keyword>
<feature type="non-terminal residue" evidence="1">
    <location>
        <position position="1"/>
    </location>
</feature>
<dbReference type="AlphaFoldDB" id="A0AAN6H0Z9"/>
<evidence type="ECO:0000313" key="2">
    <source>
        <dbReference type="Proteomes" id="UP001175353"/>
    </source>
</evidence>
<proteinExistence type="predicted"/>
<comment type="caution">
    <text evidence="1">The sequence shown here is derived from an EMBL/GenBank/DDBJ whole genome shotgun (WGS) entry which is preliminary data.</text>
</comment>